<proteinExistence type="predicted"/>
<keyword evidence="8" id="KW-1185">Reference proteome</keyword>
<evidence type="ECO:0000313" key="8">
    <source>
        <dbReference type="Proteomes" id="UP000274695"/>
    </source>
</evidence>
<evidence type="ECO:0000256" key="3">
    <source>
        <dbReference type="ARBA" id="ARBA00022692"/>
    </source>
</evidence>
<name>A0ABX9W5U8_9GAMM</name>
<comment type="caution">
    <text evidence="7">The sequence shown here is derived from an EMBL/GenBank/DDBJ whole genome shotgun (WGS) entry which is preliminary data.</text>
</comment>
<accession>A0ABX9W5U8</accession>
<dbReference type="InterPro" id="IPR005171">
    <property type="entry name" value="Cyt_c_oxidase_su4_prok"/>
</dbReference>
<reference evidence="7 8" key="1">
    <citation type="submission" date="2018-10" db="EMBL/GenBank/DDBJ databases">
        <title>Draft genome sequence of Zhongshania sp. DSW25-10.</title>
        <authorList>
            <person name="Oh J."/>
        </authorList>
    </citation>
    <scope>NUCLEOTIDE SEQUENCE [LARGE SCALE GENOMIC DNA]</scope>
    <source>
        <strain evidence="7 8">DSW25-10</strain>
    </source>
</reference>
<dbReference type="Pfam" id="PF03626">
    <property type="entry name" value="COX4_pro"/>
    <property type="match status" value="1"/>
</dbReference>
<evidence type="ECO:0008006" key="9">
    <source>
        <dbReference type="Google" id="ProtNLM"/>
    </source>
</evidence>
<protein>
    <recommendedName>
        <fullName evidence="9">Cytochrome C oxidase subunit IV</fullName>
    </recommendedName>
</protein>
<feature type="transmembrane region" description="Helical" evidence="6">
    <location>
        <begin position="37"/>
        <end position="56"/>
    </location>
</feature>
<dbReference type="EMBL" id="RHGB01000003">
    <property type="protein sequence ID" value="RNL66799.1"/>
    <property type="molecule type" value="Genomic_DNA"/>
</dbReference>
<organism evidence="7 8">
    <name type="scientific">Zhongshania marina</name>
    <dbReference type="NCBI Taxonomy" id="2304603"/>
    <lineage>
        <taxon>Bacteria</taxon>
        <taxon>Pseudomonadati</taxon>
        <taxon>Pseudomonadota</taxon>
        <taxon>Gammaproteobacteria</taxon>
        <taxon>Cellvibrionales</taxon>
        <taxon>Spongiibacteraceae</taxon>
        <taxon>Zhongshania</taxon>
    </lineage>
</organism>
<sequence>MKELLFHRSSLTLFVLGSATALSWIVSEASKVETGAISFTAVAILMVVTFIKVKVVMLNFMEVNHAPLLLKSACNAWLFTSLAIILGMYWLTLSGNMIFIS</sequence>
<feature type="transmembrane region" description="Helical" evidence="6">
    <location>
        <begin position="68"/>
        <end position="91"/>
    </location>
</feature>
<keyword evidence="4 6" id="KW-1133">Transmembrane helix</keyword>
<keyword evidence="2" id="KW-1003">Cell membrane</keyword>
<evidence type="ECO:0000256" key="2">
    <source>
        <dbReference type="ARBA" id="ARBA00022475"/>
    </source>
</evidence>
<evidence type="ECO:0000256" key="4">
    <source>
        <dbReference type="ARBA" id="ARBA00022989"/>
    </source>
</evidence>
<dbReference type="RefSeq" id="WP_148042116.1">
    <property type="nucleotide sequence ID" value="NZ_RHGB01000003.1"/>
</dbReference>
<evidence type="ECO:0000256" key="6">
    <source>
        <dbReference type="SAM" id="Phobius"/>
    </source>
</evidence>
<evidence type="ECO:0000313" key="7">
    <source>
        <dbReference type="EMBL" id="RNL66799.1"/>
    </source>
</evidence>
<evidence type="ECO:0000256" key="1">
    <source>
        <dbReference type="ARBA" id="ARBA00004651"/>
    </source>
</evidence>
<comment type="subcellular location">
    <subcellularLocation>
        <location evidence="1">Cell membrane</location>
        <topology evidence="1">Multi-pass membrane protein</topology>
    </subcellularLocation>
</comment>
<dbReference type="Proteomes" id="UP000274695">
    <property type="component" value="Unassembled WGS sequence"/>
</dbReference>
<evidence type="ECO:0000256" key="5">
    <source>
        <dbReference type="ARBA" id="ARBA00023136"/>
    </source>
</evidence>
<gene>
    <name evidence="7" type="ORF">D0911_04485</name>
</gene>
<keyword evidence="5 6" id="KW-0472">Membrane</keyword>
<keyword evidence="3 6" id="KW-0812">Transmembrane</keyword>